<keyword evidence="4" id="KW-1185">Reference proteome</keyword>
<dbReference type="EMBL" id="MAPZ01000019">
    <property type="protein sequence ID" value="OBY10486.1"/>
    <property type="molecule type" value="Genomic_DNA"/>
</dbReference>
<keyword evidence="1" id="KW-0472">Membrane</keyword>
<evidence type="ECO:0000256" key="1">
    <source>
        <dbReference type="SAM" id="Phobius"/>
    </source>
</evidence>
<accession>A0A1B8RP01</accession>
<evidence type="ECO:0000313" key="4">
    <source>
        <dbReference type="Proteomes" id="UP000092714"/>
    </source>
</evidence>
<protein>
    <submittedName>
        <fullName evidence="3">Exopolysaccharide biosynthesis protein</fullName>
    </submittedName>
</protein>
<comment type="caution">
    <text evidence="3">The sequence shown here is derived from an EMBL/GenBank/DDBJ whole genome shotgun (WGS) entry which is preliminary data.</text>
</comment>
<keyword evidence="1" id="KW-0812">Transmembrane</keyword>
<organism evidence="3 4">
    <name type="scientific">Clostridium paraputrificum</name>
    <dbReference type="NCBI Taxonomy" id="29363"/>
    <lineage>
        <taxon>Bacteria</taxon>
        <taxon>Bacillati</taxon>
        <taxon>Bacillota</taxon>
        <taxon>Clostridia</taxon>
        <taxon>Eubacteriales</taxon>
        <taxon>Clostridiaceae</taxon>
        <taxon>Clostridium</taxon>
    </lineage>
</organism>
<proteinExistence type="predicted"/>
<feature type="domain" description="Phosphodiester glycosidase" evidence="2">
    <location>
        <begin position="152"/>
        <end position="339"/>
    </location>
</feature>
<dbReference type="OrthoDB" id="9809781at2"/>
<dbReference type="RefSeq" id="WP_065254488.1">
    <property type="nucleotide sequence ID" value="NZ_JAJMRL010000001.1"/>
</dbReference>
<gene>
    <name evidence="3" type="ORF">CP373A1_08185</name>
</gene>
<keyword evidence="1" id="KW-1133">Transmembrane helix</keyword>
<sequence length="340" mass="36683">MGRKKITRSKKNKKTSWKVILAFFAFMIIFTGVTAPFMILYGPFEDAKRTFVGTAMSSMHYQWLATTFLSQDKIDEILGKSQEVVSNENQDFSLIEISKVKDDSIEVATLTDNSKFTGHVLIVKDPTRVKVGVTSKLFKEGETTSQIAQNYDAVAAINGGAFTDEEGSQLWTSNGGIPVGVLISDGKILNDDAPGGRYDVAAMTKDGRLLVGGYTLKQLEEQNVVDALTFTPEGASPVLVINGKMTKISGDGGLGTAPRTLIGQRRDGAIVLVVLDSKVPGGRIAATLKESQEIMYKLDCVTATMLDGGKSATMYYDGEVINNPSNSLGERPIASAFIVK</sequence>
<name>A0A1B8RP01_9CLOT</name>
<feature type="transmembrane region" description="Helical" evidence="1">
    <location>
        <begin position="20"/>
        <end position="41"/>
    </location>
</feature>
<dbReference type="InterPro" id="IPR018711">
    <property type="entry name" value="NAGPA"/>
</dbReference>
<dbReference type="AlphaFoldDB" id="A0A1B8RP01"/>
<evidence type="ECO:0000313" key="3">
    <source>
        <dbReference type="EMBL" id="OBY10486.1"/>
    </source>
</evidence>
<evidence type="ECO:0000259" key="2">
    <source>
        <dbReference type="Pfam" id="PF09992"/>
    </source>
</evidence>
<dbReference type="eggNOG" id="COG4632">
    <property type="taxonomic scope" value="Bacteria"/>
</dbReference>
<dbReference type="Pfam" id="PF09992">
    <property type="entry name" value="NAGPA"/>
    <property type="match status" value="1"/>
</dbReference>
<dbReference type="Proteomes" id="UP000092714">
    <property type="component" value="Unassembled WGS sequence"/>
</dbReference>
<dbReference type="PANTHER" id="PTHR40446:SF2">
    <property type="entry name" value="N-ACETYLGLUCOSAMINE-1-PHOSPHODIESTER ALPHA-N-ACETYLGLUCOSAMINIDASE"/>
    <property type="match status" value="1"/>
</dbReference>
<reference evidence="3 4" key="1">
    <citation type="submission" date="2016-06" db="EMBL/GenBank/DDBJ databases">
        <authorList>
            <person name="Kjaerup R.B."/>
            <person name="Dalgaard T.S."/>
            <person name="Juul-Madsen H.R."/>
        </authorList>
    </citation>
    <scope>NUCLEOTIDE SEQUENCE [LARGE SCALE GENOMIC DNA]</scope>
    <source>
        <strain evidence="3 4">373-A1</strain>
    </source>
</reference>
<dbReference type="PANTHER" id="PTHR40446">
    <property type="entry name" value="N-ACETYLGLUCOSAMINE-1-PHOSPHODIESTER ALPHA-N-ACETYLGLUCOSAMINIDASE"/>
    <property type="match status" value="1"/>
</dbReference>